<sequence length="39" mass="4553">MKTHRFIRSDLLISEADAKELMLKKAQMLIDQMGESLFN</sequence>
<organism evidence="1 2">
    <name type="scientific">Vibrio ishigakensis</name>
    <dbReference type="NCBI Taxonomy" id="1481914"/>
    <lineage>
        <taxon>Bacteria</taxon>
        <taxon>Pseudomonadati</taxon>
        <taxon>Pseudomonadota</taxon>
        <taxon>Gammaproteobacteria</taxon>
        <taxon>Vibrionales</taxon>
        <taxon>Vibrionaceae</taxon>
        <taxon>Vibrio</taxon>
    </lineage>
</organism>
<dbReference type="AlphaFoldDB" id="A0A0B8NRK6"/>
<reference evidence="1 2" key="1">
    <citation type="submission" date="2015-01" db="EMBL/GenBank/DDBJ databases">
        <title>Vibrio sp. C1 JCM 19231 whole genome shotgun sequence.</title>
        <authorList>
            <person name="Sawabe T."/>
            <person name="Meirelles P."/>
            <person name="Feng G."/>
            <person name="Sayaka M."/>
            <person name="Hattori M."/>
            <person name="Ohkuma M."/>
        </authorList>
    </citation>
    <scope>NUCLEOTIDE SEQUENCE [LARGE SCALE GENOMIC DNA]</scope>
    <source>
        <strain evidence="2">JCM 19231</strain>
    </source>
</reference>
<dbReference type="Pfam" id="PF10115">
    <property type="entry name" value="HlyU"/>
    <property type="match status" value="1"/>
</dbReference>
<evidence type="ECO:0000313" key="2">
    <source>
        <dbReference type="Proteomes" id="UP000031671"/>
    </source>
</evidence>
<accession>A0A0B8NRK6</accession>
<dbReference type="Proteomes" id="UP000031671">
    <property type="component" value="Unassembled WGS sequence"/>
</dbReference>
<reference evidence="1 2" key="2">
    <citation type="submission" date="2015-01" db="EMBL/GenBank/DDBJ databases">
        <authorList>
            <consortium name="NBRP consortium"/>
            <person name="Sawabe T."/>
            <person name="Meirelles P."/>
            <person name="Feng G."/>
            <person name="Sayaka M."/>
            <person name="Hattori M."/>
            <person name="Ohkuma M."/>
        </authorList>
    </citation>
    <scope>NUCLEOTIDE SEQUENCE [LARGE SCALE GENOMIC DNA]</scope>
    <source>
        <strain evidence="2">JCM 19231</strain>
    </source>
</reference>
<evidence type="ECO:0000313" key="1">
    <source>
        <dbReference type="EMBL" id="GAM57210.1"/>
    </source>
</evidence>
<dbReference type="EMBL" id="BBRZ01000047">
    <property type="protein sequence ID" value="GAM57210.1"/>
    <property type="molecule type" value="Genomic_DNA"/>
</dbReference>
<gene>
    <name evidence="1" type="ORF">JCM19231_1651</name>
</gene>
<comment type="caution">
    <text evidence="1">The sequence shown here is derived from an EMBL/GenBank/DDBJ whole genome shotgun (WGS) entry which is preliminary data.</text>
</comment>
<proteinExistence type="predicted"/>
<keyword evidence="2" id="KW-1185">Reference proteome</keyword>
<name>A0A0B8NRK6_9VIBR</name>
<dbReference type="InterPro" id="IPR018772">
    <property type="entry name" value="Transcription_activator_HlyU"/>
</dbReference>
<protein>
    <submittedName>
        <fullName evidence="1">Uncharacterized protein</fullName>
    </submittedName>
</protein>